<sequence length="801" mass="91403">MAAASVTRPGSAQTTEKSQLTLKVVSAKPQSPKLPSRSSRLSSFVEVTADGLSSETKKTGKRSGHLELQWNEDLTLNVTPQSRLDLKLWSCHTLRKELLGSATIDLLDTLRTHHGKMENVQLSLVLQTENKGSVVAGGELTVCLDGLVVDLGSLPNGSMATDSESPGGSQGGSPGPARGGSMTNGELGEEPGPVAGSTPSGRPRPSKVSHGSPGGSTGTEAPPPHRPPVTWVLGVWEQRVLPHGRVYYVDHNTKTTTWERPLPPGWEKRVDQRGRFYYVDHNTRTTTWQRPTAESVRNYEQWQSQRSQLQGAMQQFSQRFLYQVSRARGSPHTQTQLPPPLQKRQDNGRVYYVNHNTRTTQWEDPRTQGMIREPPLPPGWEMKYTAEGVPYFVDHNSRATSFKDPRPGFEAGSRQGGSPGAYDRSFKWKYHQFRFLCHSNALPSHVKISVSRQTLFEDSFQQIMNVKAYDLRRRLYIIMRGEEGLDYGGIAREWFFLLSHEVLNPMYCLFEYAGKNNYCLQINPASSINPDHLTYFRFIGRFIAMALYHGKFIDTGFTLPFYKRMLNKKPTLKDLESIDPEFYNSIMWVKENSLEECGVELYFAQDMEILGKVSTHQLKDDGENELVTEENKEEYISLLTDWRFTRGVDEQTKAFLDGFNEVVPLEWLRYFDEKELELMLCGMQEIDLADWQKNTIYRHYTKNSKQIHWFWQVVKEMDNEKRIRLLQFVTGTCRLPVGGFTELIGSNGPQKFCIDKVGKDTWLPRSHTCFNRLDLPPYRSLEQLREKLLFAIEETEGFGQE</sequence>
<dbReference type="Gene3D" id="2.60.40.150">
    <property type="entry name" value="C2 domain"/>
    <property type="match status" value="1"/>
</dbReference>
<feature type="domain" description="WW" evidence="10">
    <location>
        <begin position="335"/>
        <end position="367"/>
    </location>
</feature>
<dbReference type="Pfam" id="PF00397">
    <property type="entry name" value="WW"/>
    <property type="match status" value="4"/>
</dbReference>
<feature type="compositionally biased region" description="Polar residues" evidence="8">
    <location>
        <begin position="8"/>
        <end position="21"/>
    </location>
</feature>
<reference evidence="12" key="1">
    <citation type="submission" date="2025-08" db="UniProtKB">
        <authorList>
            <consortium name="Ensembl"/>
        </authorList>
    </citation>
    <scope>IDENTIFICATION</scope>
</reference>
<dbReference type="SUPFAM" id="SSF56204">
    <property type="entry name" value="Hect, E3 ligase catalytic domain"/>
    <property type="match status" value="1"/>
</dbReference>
<proteinExistence type="predicted"/>
<dbReference type="InterPro" id="IPR035983">
    <property type="entry name" value="Hect_E3_ubiquitin_ligase"/>
</dbReference>
<dbReference type="SUPFAM" id="SSF49562">
    <property type="entry name" value="C2 domain (Calcium/lipid-binding domain, CaLB)"/>
    <property type="match status" value="1"/>
</dbReference>
<accession>A0A8C5CQA9</accession>
<dbReference type="SUPFAM" id="SSF51045">
    <property type="entry name" value="WW domain"/>
    <property type="match status" value="4"/>
</dbReference>
<feature type="domain" description="WW" evidence="10">
    <location>
        <begin position="236"/>
        <end position="263"/>
    </location>
</feature>
<evidence type="ECO:0000259" key="9">
    <source>
        <dbReference type="PROSITE" id="PS50004"/>
    </source>
</evidence>
<dbReference type="Proteomes" id="UP000694546">
    <property type="component" value="Chromosome 9"/>
</dbReference>
<dbReference type="SMART" id="SM00239">
    <property type="entry name" value="C2"/>
    <property type="match status" value="1"/>
</dbReference>
<dbReference type="SMART" id="SM00456">
    <property type="entry name" value="WW"/>
    <property type="match status" value="4"/>
</dbReference>
<comment type="catalytic activity">
    <reaction evidence="1 5">
        <text>S-ubiquitinyl-[E2 ubiquitin-conjugating enzyme]-L-cysteine + [acceptor protein]-L-lysine = [E2 ubiquitin-conjugating enzyme]-L-cysteine + N(6)-ubiquitinyl-[acceptor protein]-L-lysine.</text>
        <dbReference type="EC" id="2.3.2.26"/>
    </reaction>
</comment>
<dbReference type="GeneTree" id="ENSGT00940000154635"/>
<evidence type="ECO:0000256" key="1">
    <source>
        <dbReference type="ARBA" id="ARBA00000885"/>
    </source>
</evidence>
<dbReference type="InterPro" id="IPR024928">
    <property type="entry name" value="E3_ub_ligase_SMURF1"/>
</dbReference>
<dbReference type="InterPro" id="IPR050409">
    <property type="entry name" value="E3_ubiq-protein_ligase"/>
</dbReference>
<feature type="domain" description="WW" evidence="10">
    <location>
        <begin position="374"/>
        <end position="407"/>
    </location>
</feature>
<keyword evidence="13" id="KW-1185">Reference proteome</keyword>
<evidence type="ECO:0000256" key="3">
    <source>
        <dbReference type="ARBA" id="ARBA00022679"/>
    </source>
</evidence>
<dbReference type="UniPathway" id="UPA00143"/>
<keyword evidence="3 5" id="KW-0808">Transferase</keyword>
<feature type="domain" description="C2" evidence="9">
    <location>
        <begin position="1"/>
        <end position="119"/>
    </location>
</feature>
<evidence type="ECO:0000259" key="10">
    <source>
        <dbReference type="PROSITE" id="PS50020"/>
    </source>
</evidence>
<evidence type="ECO:0000259" key="11">
    <source>
        <dbReference type="PROSITE" id="PS50237"/>
    </source>
</evidence>
<feature type="domain" description="HECT" evidence="11">
    <location>
        <begin position="467"/>
        <end position="801"/>
    </location>
</feature>
<dbReference type="PIRSF" id="PIRSF001569">
    <property type="entry name" value="E3_ub_ligase_SMURF1"/>
    <property type="match status" value="1"/>
</dbReference>
<dbReference type="AlphaFoldDB" id="A0A8C5CQA9"/>
<dbReference type="PROSITE" id="PS50004">
    <property type="entry name" value="C2"/>
    <property type="match status" value="1"/>
</dbReference>
<dbReference type="GO" id="GO:0000122">
    <property type="term" value="P:negative regulation of transcription by RNA polymerase II"/>
    <property type="evidence" value="ECO:0007669"/>
    <property type="project" value="TreeGrafter"/>
</dbReference>
<dbReference type="CDD" id="cd00078">
    <property type="entry name" value="HECTc"/>
    <property type="match status" value="1"/>
</dbReference>
<evidence type="ECO:0000256" key="7">
    <source>
        <dbReference type="PROSITE-ProRule" id="PRU00104"/>
    </source>
</evidence>
<dbReference type="Pfam" id="PF00632">
    <property type="entry name" value="HECT"/>
    <property type="match status" value="1"/>
</dbReference>
<dbReference type="GO" id="GO:0061629">
    <property type="term" value="F:RNA polymerase II-specific DNA-binding transcription factor binding"/>
    <property type="evidence" value="ECO:0007669"/>
    <property type="project" value="TreeGrafter"/>
</dbReference>
<dbReference type="InterPro" id="IPR036020">
    <property type="entry name" value="WW_dom_sf"/>
</dbReference>
<organism evidence="12 13">
    <name type="scientific">Gadus morhua</name>
    <name type="common">Atlantic cod</name>
    <dbReference type="NCBI Taxonomy" id="8049"/>
    <lineage>
        <taxon>Eukaryota</taxon>
        <taxon>Metazoa</taxon>
        <taxon>Chordata</taxon>
        <taxon>Craniata</taxon>
        <taxon>Vertebrata</taxon>
        <taxon>Euteleostomi</taxon>
        <taxon>Actinopterygii</taxon>
        <taxon>Neopterygii</taxon>
        <taxon>Teleostei</taxon>
        <taxon>Neoteleostei</taxon>
        <taxon>Acanthomorphata</taxon>
        <taxon>Zeiogadaria</taxon>
        <taxon>Gadariae</taxon>
        <taxon>Gadiformes</taxon>
        <taxon>Gadoidei</taxon>
        <taxon>Gadidae</taxon>
        <taxon>Gadus</taxon>
    </lineage>
</organism>
<dbReference type="InterPro" id="IPR000569">
    <property type="entry name" value="HECT_dom"/>
</dbReference>
<feature type="compositionally biased region" description="Low complexity" evidence="8">
    <location>
        <begin position="31"/>
        <end position="42"/>
    </location>
</feature>
<name>A0A8C5CQA9_GADMO</name>
<dbReference type="SMART" id="SM00119">
    <property type="entry name" value="HECTc"/>
    <property type="match status" value="1"/>
</dbReference>
<dbReference type="CDD" id="cd00201">
    <property type="entry name" value="WW"/>
    <property type="match status" value="4"/>
</dbReference>
<dbReference type="Gene3D" id="3.30.2160.10">
    <property type="entry name" value="Hect, E3 ligase catalytic domain"/>
    <property type="match status" value="1"/>
</dbReference>
<dbReference type="PROSITE" id="PS50020">
    <property type="entry name" value="WW_DOMAIN_2"/>
    <property type="match status" value="4"/>
</dbReference>
<evidence type="ECO:0000256" key="2">
    <source>
        <dbReference type="ARBA" id="ARBA00004906"/>
    </source>
</evidence>
<dbReference type="GO" id="GO:0070534">
    <property type="term" value="P:protein K63-linked ubiquitination"/>
    <property type="evidence" value="ECO:0007669"/>
    <property type="project" value="TreeGrafter"/>
</dbReference>
<dbReference type="GO" id="GO:0034765">
    <property type="term" value="P:regulation of monoatomic ion transmembrane transport"/>
    <property type="evidence" value="ECO:0007669"/>
    <property type="project" value="TreeGrafter"/>
</dbReference>
<comment type="pathway">
    <text evidence="2 5">Protein modification; protein ubiquitination.</text>
</comment>
<feature type="region of interest" description="Disordered" evidence="8">
    <location>
        <begin position="327"/>
        <end position="347"/>
    </location>
</feature>
<evidence type="ECO:0000313" key="13">
    <source>
        <dbReference type="Proteomes" id="UP000694546"/>
    </source>
</evidence>
<keyword evidence="4 5" id="KW-0833">Ubl conjugation pathway</keyword>
<dbReference type="PROSITE" id="PS01159">
    <property type="entry name" value="WW_DOMAIN_1"/>
    <property type="match status" value="3"/>
</dbReference>
<dbReference type="InterPro" id="IPR035892">
    <property type="entry name" value="C2_domain_sf"/>
</dbReference>
<dbReference type="PANTHER" id="PTHR11254:SF396">
    <property type="entry name" value="NEDD4-LIKE E3 UBIQUITIN-PROTEIN LIGASE WWP2"/>
    <property type="match status" value="1"/>
</dbReference>
<evidence type="ECO:0000256" key="5">
    <source>
        <dbReference type="PIRNR" id="PIRNR001569"/>
    </source>
</evidence>
<dbReference type="GO" id="GO:0043161">
    <property type="term" value="P:proteasome-mediated ubiquitin-dependent protein catabolic process"/>
    <property type="evidence" value="ECO:0007669"/>
    <property type="project" value="TreeGrafter"/>
</dbReference>
<dbReference type="EC" id="2.3.2.26" evidence="5"/>
<dbReference type="Gene3D" id="3.30.2410.10">
    <property type="entry name" value="Hect, E3 ligase catalytic domain"/>
    <property type="match status" value="1"/>
</dbReference>
<feature type="active site" description="Glycyl thioester intermediate" evidence="6 7">
    <location>
        <position position="769"/>
    </location>
</feature>
<dbReference type="Gene3D" id="3.90.1750.10">
    <property type="entry name" value="Hect, E3 ligase catalytic domains"/>
    <property type="match status" value="1"/>
</dbReference>
<evidence type="ECO:0000256" key="4">
    <source>
        <dbReference type="ARBA" id="ARBA00022786"/>
    </source>
</evidence>
<feature type="compositionally biased region" description="Gly residues" evidence="8">
    <location>
        <begin position="168"/>
        <end position="178"/>
    </location>
</feature>
<evidence type="ECO:0000256" key="8">
    <source>
        <dbReference type="SAM" id="MobiDB-lite"/>
    </source>
</evidence>
<evidence type="ECO:0000256" key="6">
    <source>
        <dbReference type="PIRSR" id="PIRSR001569-1"/>
    </source>
</evidence>
<dbReference type="GO" id="GO:0005737">
    <property type="term" value="C:cytoplasm"/>
    <property type="evidence" value="ECO:0007669"/>
    <property type="project" value="TreeGrafter"/>
</dbReference>
<dbReference type="InterPro" id="IPR001202">
    <property type="entry name" value="WW_dom"/>
</dbReference>
<protein>
    <recommendedName>
        <fullName evidence="5">E3 ubiquitin-protein ligase</fullName>
        <ecNumber evidence="5">2.3.2.26</ecNumber>
    </recommendedName>
</protein>
<dbReference type="Ensembl" id="ENSGMOT00000028258.1">
    <property type="protein sequence ID" value="ENSGMOP00000065665.1"/>
    <property type="gene ID" value="ENSGMOG00000003920.2"/>
</dbReference>
<dbReference type="Pfam" id="PF00168">
    <property type="entry name" value="C2"/>
    <property type="match status" value="1"/>
</dbReference>
<evidence type="ECO:0000313" key="12">
    <source>
        <dbReference type="Ensembl" id="ENSGMOP00000065665.1"/>
    </source>
</evidence>
<dbReference type="PANTHER" id="PTHR11254">
    <property type="entry name" value="HECT DOMAIN UBIQUITIN-PROTEIN LIGASE"/>
    <property type="match status" value="1"/>
</dbReference>
<dbReference type="Gene3D" id="2.20.70.10">
    <property type="match status" value="3"/>
</dbReference>
<feature type="domain" description="WW" evidence="10">
    <location>
        <begin position="260"/>
        <end position="293"/>
    </location>
</feature>
<reference evidence="12" key="2">
    <citation type="submission" date="2025-09" db="UniProtKB">
        <authorList>
            <consortium name="Ensembl"/>
        </authorList>
    </citation>
    <scope>IDENTIFICATION</scope>
</reference>
<gene>
    <name evidence="12" type="primary">wwp2</name>
</gene>
<feature type="region of interest" description="Disordered" evidence="8">
    <location>
        <begin position="155"/>
        <end position="226"/>
    </location>
</feature>
<dbReference type="PROSITE" id="PS50237">
    <property type="entry name" value="HECT"/>
    <property type="match status" value="1"/>
</dbReference>
<dbReference type="InterPro" id="IPR000008">
    <property type="entry name" value="C2_dom"/>
</dbReference>
<dbReference type="GO" id="GO:0061630">
    <property type="term" value="F:ubiquitin protein ligase activity"/>
    <property type="evidence" value="ECO:0007669"/>
    <property type="project" value="UniProtKB-EC"/>
</dbReference>
<dbReference type="CDD" id="cd04021">
    <property type="entry name" value="C2_E3_ubiquitin_ligase"/>
    <property type="match status" value="1"/>
</dbReference>
<feature type="region of interest" description="Disordered" evidence="8">
    <location>
        <begin position="1"/>
        <end position="42"/>
    </location>
</feature>